<organism evidence="7 8">
    <name type="scientific">Sphingomonas hengshuiensis</name>
    <dbReference type="NCBI Taxonomy" id="1609977"/>
    <lineage>
        <taxon>Bacteria</taxon>
        <taxon>Pseudomonadati</taxon>
        <taxon>Pseudomonadota</taxon>
        <taxon>Alphaproteobacteria</taxon>
        <taxon>Sphingomonadales</taxon>
        <taxon>Sphingomonadaceae</taxon>
        <taxon>Sphingomonas</taxon>
    </lineage>
</organism>
<evidence type="ECO:0000256" key="5">
    <source>
        <dbReference type="SAM" id="MobiDB-lite"/>
    </source>
</evidence>
<evidence type="ECO:0000313" key="7">
    <source>
        <dbReference type="EMBL" id="AJP72681.1"/>
    </source>
</evidence>
<dbReference type="OrthoDB" id="9800776at2"/>
<dbReference type="Proteomes" id="UP000032300">
    <property type="component" value="Chromosome"/>
</dbReference>
<feature type="region of interest" description="Disordered" evidence="5">
    <location>
        <begin position="122"/>
        <end position="142"/>
    </location>
</feature>
<dbReference type="Pfam" id="PF00355">
    <property type="entry name" value="Rieske"/>
    <property type="match status" value="1"/>
</dbReference>
<dbReference type="Gene3D" id="2.102.10.10">
    <property type="entry name" value="Rieske [2Fe-2S] iron-sulphur domain"/>
    <property type="match status" value="1"/>
</dbReference>
<evidence type="ECO:0000313" key="8">
    <source>
        <dbReference type="Proteomes" id="UP000032300"/>
    </source>
</evidence>
<keyword evidence="8" id="KW-1185">Reference proteome</keyword>
<protein>
    <submittedName>
        <fullName evidence="7">(2Fe-2S)-binding protein</fullName>
    </submittedName>
</protein>
<dbReference type="PANTHER" id="PTHR40261">
    <property type="match status" value="1"/>
</dbReference>
<keyword evidence="4" id="KW-0411">Iron-sulfur</keyword>
<evidence type="ECO:0000256" key="2">
    <source>
        <dbReference type="ARBA" id="ARBA00022723"/>
    </source>
</evidence>
<reference evidence="7 8" key="2">
    <citation type="submission" date="2015-02" db="EMBL/GenBank/DDBJ databases">
        <title>The complete genome of Sphingomonas hengshuiensis sp. WHSC-8 isolated from soil of Hengshui Lake.</title>
        <authorList>
            <person name="Wei S."/>
            <person name="Guo J."/>
            <person name="Su C."/>
            <person name="Wu R."/>
            <person name="Zhang Z."/>
            <person name="Liang K."/>
            <person name="Li H."/>
            <person name="Wang T."/>
            <person name="Liu H."/>
            <person name="Zhang C."/>
            <person name="Li Z."/>
            <person name="Wang Q."/>
            <person name="Meng J."/>
        </authorList>
    </citation>
    <scope>NUCLEOTIDE SEQUENCE [LARGE SCALE GENOMIC DNA]</scope>
    <source>
        <strain evidence="7 8">WHSC-8</strain>
    </source>
</reference>
<dbReference type="InterPro" id="IPR036922">
    <property type="entry name" value="Rieske_2Fe-2S_sf"/>
</dbReference>
<dbReference type="SUPFAM" id="SSF50022">
    <property type="entry name" value="ISP domain"/>
    <property type="match status" value="1"/>
</dbReference>
<name>A0A7U4J9F4_9SPHN</name>
<proteinExistence type="predicted"/>
<dbReference type="GO" id="GO:0051537">
    <property type="term" value="F:2 iron, 2 sulfur cluster binding"/>
    <property type="evidence" value="ECO:0007669"/>
    <property type="project" value="UniProtKB-KW"/>
</dbReference>
<evidence type="ECO:0000256" key="3">
    <source>
        <dbReference type="ARBA" id="ARBA00023004"/>
    </source>
</evidence>
<accession>A0A7U4J9F4</accession>
<keyword evidence="3" id="KW-0408">Iron</keyword>
<evidence type="ECO:0000256" key="1">
    <source>
        <dbReference type="ARBA" id="ARBA00022714"/>
    </source>
</evidence>
<feature type="domain" description="Rieske" evidence="6">
    <location>
        <begin position="36"/>
        <end position="115"/>
    </location>
</feature>
<evidence type="ECO:0000259" key="6">
    <source>
        <dbReference type="PROSITE" id="PS51296"/>
    </source>
</evidence>
<reference evidence="7 8" key="1">
    <citation type="journal article" date="2015" name="Int. J. Syst. Evol. Microbiol.">
        <title>Sphingomonas hengshuiensis sp. nov., isolated from lake wetland.</title>
        <authorList>
            <person name="Wei S."/>
            <person name="Wang T."/>
            <person name="Liu H."/>
            <person name="Zhang C."/>
            <person name="Guo J."/>
            <person name="Wang Q."/>
            <person name="Liang K."/>
            <person name="Zhang Z."/>
        </authorList>
    </citation>
    <scope>NUCLEOTIDE SEQUENCE [LARGE SCALE GENOMIC DNA]</scope>
    <source>
        <strain evidence="7 8">WHSC-8</strain>
    </source>
</reference>
<dbReference type="InterPro" id="IPR017941">
    <property type="entry name" value="Rieske_2Fe-2S"/>
</dbReference>
<keyword evidence="1" id="KW-0001">2Fe-2S</keyword>
<dbReference type="KEGG" id="sphi:TS85_14210"/>
<sequence length="142" mass="15573">MVELFVICETRDVQEEEVRGFTLARLDDAGAVRPWPILVTRKGGKYFGYENACPHEGTRLDTRPGEFMDEEGNFIACGKHGAMFDLDSGHCFIGPCQGKALVPLALIVDDGDLCLADPRLTDEDGLDIPDPGEHPEVLITPD</sequence>
<dbReference type="CDD" id="cd03467">
    <property type="entry name" value="Rieske"/>
    <property type="match status" value="1"/>
</dbReference>
<keyword evidence="2" id="KW-0479">Metal-binding</keyword>
<dbReference type="AlphaFoldDB" id="A0A7U4J9F4"/>
<dbReference type="GO" id="GO:0046872">
    <property type="term" value="F:metal ion binding"/>
    <property type="evidence" value="ECO:0007669"/>
    <property type="project" value="UniProtKB-KW"/>
</dbReference>
<dbReference type="PANTHER" id="PTHR40261:SF1">
    <property type="entry name" value="RIESKE DOMAIN-CONTAINING PROTEIN"/>
    <property type="match status" value="1"/>
</dbReference>
<dbReference type="EMBL" id="CP010836">
    <property type="protein sequence ID" value="AJP72681.1"/>
    <property type="molecule type" value="Genomic_DNA"/>
</dbReference>
<dbReference type="PROSITE" id="PS51296">
    <property type="entry name" value="RIESKE"/>
    <property type="match status" value="1"/>
</dbReference>
<evidence type="ECO:0000256" key="4">
    <source>
        <dbReference type="ARBA" id="ARBA00023014"/>
    </source>
</evidence>
<gene>
    <name evidence="7" type="ORF">TS85_14210</name>
</gene>